<dbReference type="RefSeq" id="XP_024365418.1">
    <property type="nucleotide sequence ID" value="XM_024509650.2"/>
</dbReference>
<dbReference type="EMBL" id="ABEU02000002">
    <property type="protein sequence ID" value="PNR60449.1"/>
    <property type="molecule type" value="Genomic_DNA"/>
</dbReference>
<dbReference type="EnsemblPlants" id="Pp3c2_26790V3.1">
    <property type="protein sequence ID" value="PAC:32935676.CDS.1"/>
    <property type="gene ID" value="Pp3c2_26790"/>
</dbReference>
<dbReference type="GO" id="GO:0003677">
    <property type="term" value="F:DNA binding"/>
    <property type="evidence" value="ECO:0000318"/>
    <property type="project" value="GO_Central"/>
</dbReference>
<dbReference type="PROSITE" id="PS50884">
    <property type="entry name" value="ZF_DOF_2"/>
    <property type="match status" value="1"/>
</dbReference>
<dbReference type="GO" id="GO:0008270">
    <property type="term" value="F:zinc ion binding"/>
    <property type="evidence" value="ECO:0007669"/>
    <property type="project" value="UniProtKB-KW"/>
</dbReference>
<dbReference type="Gramene" id="Pp3c2_26790V3.1">
    <property type="protein sequence ID" value="PAC:32935676.CDS.1"/>
    <property type="gene ID" value="Pp3c2_26790"/>
</dbReference>
<proteinExistence type="predicted"/>
<keyword evidence="5" id="KW-0238">DNA-binding</keyword>
<sequence length="614" mass="67670">MTNRAESSKALLYTLLSSLDSDAQMHVELKSLKNTLHFGTSSRLDDADTKLELKTALGEEDEIRNLCYRASPSSLHSKSADLKAILEEPGEKTLYIEIRKSPSAGGGCGAKSLHTNFLSLSDGHRSCSDVYESTRLADYMLQSDHQFLEIESGAGHSNVDDMQRPGSANEELLETAHAIVNMADLKSNTVLPQEYHEDGTPRRRQKVAVEPKELVGIPKECPRCNSKEVKFKYFNNKKLNQPRYQCLSCKDFFTHGGKKLATEAASPSASVQLMLPDGSFNILPIQSLDGKGKERKRKAKEPPQFAGMEKLCRKCGSKNTAFKYLNNGQLDQPRYKCLDCKGMFQLHNKRVRPSSSGDVNTAALLSDLSKETTSVESASVPLESALLICGPRVAKQTERKRKAMEPEHLVGVVKPCPSCKKTKTRFKYFNNKNMKQPRYECLDCHQYFTYKTEFNQVNSGAFGGDQGFVASITAVVNEGNSEGPNGSDRNGRDKEVEGNTSLTGRSDSERIYEQDLLRLNGEGDANAINSGHLKDRMKDGGSGLASSGFIGTNMRVRDTGEVINVRRGLGQVEREGGQGGGTALEVIGFRRMLDLPGSLEKHDKVFDSTGVKQQ</sequence>
<feature type="domain" description="Dof-type" evidence="9">
    <location>
        <begin position="219"/>
        <end position="273"/>
    </location>
</feature>
<keyword evidence="4" id="KW-0805">Transcription regulation</keyword>
<protein>
    <recommendedName>
        <fullName evidence="9">Dof-type domain-containing protein</fullName>
    </recommendedName>
</protein>
<evidence type="ECO:0000256" key="7">
    <source>
        <dbReference type="ARBA" id="ARBA00023242"/>
    </source>
</evidence>
<organism evidence="10">
    <name type="scientific">Physcomitrium patens</name>
    <name type="common">Spreading-leaved earth moss</name>
    <name type="synonym">Physcomitrella patens</name>
    <dbReference type="NCBI Taxonomy" id="3218"/>
    <lineage>
        <taxon>Eukaryota</taxon>
        <taxon>Viridiplantae</taxon>
        <taxon>Streptophyta</taxon>
        <taxon>Embryophyta</taxon>
        <taxon>Bryophyta</taxon>
        <taxon>Bryophytina</taxon>
        <taxon>Bryopsida</taxon>
        <taxon>Funariidae</taxon>
        <taxon>Funariales</taxon>
        <taxon>Funariaceae</taxon>
        <taxon>Physcomitrium</taxon>
    </lineage>
</organism>
<dbReference type="Gramene" id="Pp3c2_26790V3.2">
    <property type="protein sequence ID" value="PAC:32935677.CDS.1"/>
    <property type="gene ID" value="Pp3c2_26790"/>
</dbReference>
<dbReference type="RefSeq" id="XP_024365391.1">
    <property type="nucleotide sequence ID" value="XM_024509623.2"/>
</dbReference>
<dbReference type="Gramene" id="Pp3c2_26900V3.1">
    <property type="protein sequence ID" value="PAC:32934919.CDS.1"/>
    <property type="gene ID" value="Pp3c2_26900"/>
</dbReference>
<evidence type="ECO:0000256" key="6">
    <source>
        <dbReference type="ARBA" id="ARBA00023163"/>
    </source>
</evidence>
<dbReference type="EnsemblPlants" id="Pp3c2_26900V3.2">
    <property type="protein sequence ID" value="PAC:32934920.CDS.1"/>
    <property type="gene ID" value="Pp3c2_26900"/>
</dbReference>
<dbReference type="RefSeq" id="XP_073385414.1">
    <property type="nucleotide sequence ID" value="XM_073529313.1"/>
</dbReference>
<dbReference type="PaxDb" id="3218-PP1S22_366V6.1"/>
<evidence type="ECO:0000256" key="2">
    <source>
        <dbReference type="ARBA" id="ARBA00022771"/>
    </source>
</evidence>
<evidence type="ECO:0000259" key="9">
    <source>
        <dbReference type="PROSITE" id="PS50884"/>
    </source>
</evidence>
<dbReference type="EnsemblPlants" id="Pp3c2_26900V3.1">
    <property type="protein sequence ID" value="PAC:32934919.CDS.1"/>
    <property type="gene ID" value="Pp3c2_26900"/>
</dbReference>
<dbReference type="PANTHER" id="PTHR31089:SF22">
    <property type="entry name" value="CYCLIC DOF FACTOR 4"/>
    <property type="match status" value="1"/>
</dbReference>
<dbReference type="GeneID" id="112277398"/>
<evidence type="ECO:0000313" key="10">
    <source>
        <dbReference type="EMBL" id="PNR60446.1"/>
    </source>
</evidence>
<keyword evidence="7" id="KW-0539">Nucleus</keyword>
<evidence type="ECO:0000256" key="1">
    <source>
        <dbReference type="ARBA" id="ARBA00022723"/>
    </source>
</evidence>
<dbReference type="Proteomes" id="UP000006727">
    <property type="component" value="Chromosome 2"/>
</dbReference>
<dbReference type="Pfam" id="PF02701">
    <property type="entry name" value="Zn_ribbon_Dof"/>
    <property type="match status" value="3"/>
</dbReference>
<evidence type="ECO:0000313" key="12">
    <source>
        <dbReference type="EnsemblPlants" id="PAC:32934919.CDS.1"/>
    </source>
</evidence>
<evidence type="ECO:0000256" key="3">
    <source>
        <dbReference type="ARBA" id="ARBA00022833"/>
    </source>
</evidence>
<keyword evidence="1" id="KW-0479">Metal-binding</keyword>
<keyword evidence="2" id="KW-0863">Zinc-finger</keyword>
<dbReference type="Gramene" id="Pp3c2_26900V3.2">
    <property type="protein sequence ID" value="PAC:32934920.CDS.1"/>
    <property type="gene ID" value="Pp3c2_26900"/>
</dbReference>
<evidence type="ECO:0000256" key="8">
    <source>
        <dbReference type="SAM" id="MobiDB-lite"/>
    </source>
</evidence>
<dbReference type="EMBL" id="ABEU02000002">
    <property type="protein sequence ID" value="PNR60446.1"/>
    <property type="molecule type" value="Genomic_DNA"/>
</dbReference>
<name>A0A2K1L354_PHYPA</name>
<dbReference type="EnsemblPlants" id="Pp3c2_26790V3.2">
    <property type="protein sequence ID" value="PAC:32935677.CDS.1"/>
    <property type="gene ID" value="Pp3c2_26790"/>
</dbReference>
<keyword evidence="3" id="KW-0862">Zinc</keyword>
<evidence type="ECO:0000313" key="13">
    <source>
        <dbReference type="Proteomes" id="UP000006727"/>
    </source>
</evidence>
<dbReference type="InterPro" id="IPR045174">
    <property type="entry name" value="Dof"/>
</dbReference>
<dbReference type="RefSeq" id="XP_024365399.1">
    <property type="nucleotide sequence ID" value="XM_024509631.2"/>
</dbReference>
<dbReference type="InterPro" id="IPR003851">
    <property type="entry name" value="Znf_Dof"/>
</dbReference>
<reference evidence="10 13" key="1">
    <citation type="journal article" date="2008" name="Science">
        <title>The Physcomitrella genome reveals evolutionary insights into the conquest of land by plants.</title>
        <authorList>
            <person name="Rensing S."/>
            <person name="Lang D."/>
            <person name="Zimmer A."/>
            <person name="Terry A."/>
            <person name="Salamov A."/>
            <person name="Shapiro H."/>
            <person name="Nishiyama T."/>
            <person name="Perroud P.-F."/>
            <person name="Lindquist E."/>
            <person name="Kamisugi Y."/>
            <person name="Tanahashi T."/>
            <person name="Sakakibara K."/>
            <person name="Fujita T."/>
            <person name="Oishi K."/>
            <person name="Shin-I T."/>
            <person name="Kuroki Y."/>
            <person name="Toyoda A."/>
            <person name="Suzuki Y."/>
            <person name="Hashimoto A."/>
            <person name="Yamaguchi K."/>
            <person name="Sugano A."/>
            <person name="Kohara Y."/>
            <person name="Fujiyama A."/>
            <person name="Anterola A."/>
            <person name="Aoki S."/>
            <person name="Ashton N."/>
            <person name="Barbazuk W.B."/>
            <person name="Barker E."/>
            <person name="Bennetzen J."/>
            <person name="Bezanilla M."/>
            <person name="Blankenship R."/>
            <person name="Cho S.H."/>
            <person name="Dutcher S."/>
            <person name="Estelle M."/>
            <person name="Fawcett J.A."/>
            <person name="Gundlach H."/>
            <person name="Hanada K."/>
            <person name="Heyl A."/>
            <person name="Hicks K.A."/>
            <person name="Hugh J."/>
            <person name="Lohr M."/>
            <person name="Mayer K."/>
            <person name="Melkozernov A."/>
            <person name="Murata T."/>
            <person name="Nelson D."/>
            <person name="Pils B."/>
            <person name="Prigge M."/>
            <person name="Reiss B."/>
            <person name="Renner T."/>
            <person name="Rombauts S."/>
            <person name="Rushton P."/>
            <person name="Sanderfoot A."/>
            <person name="Schween G."/>
            <person name="Shiu S.-H."/>
            <person name="Stueber K."/>
            <person name="Theodoulou F.L."/>
            <person name="Tu H."/>
            <person name="Van de Peer Y."/>
            <person name="Verrier P.J."/>
            <person name="Waters E."/>
            <person name="Wood A."/>
            <person name="Yang L."/>
            <person name="Cove D."/>
            <person name="Cuming A."/>
            <person name="Hasebe M."/>
            <person name="Lucas S."/>
            <person name="Mishler D.B."/>
            <person name="Reski R."/>
            <person name="Grigoriev I."/>
            <person name="Quatrano R.S."/>
            <person name="Boore J.L."/>
        </authorList>
    </citation>
    <scope>NUCLEOTIDE SEQUENCE [LARGE SCALE GENOMIC DNA]</scope>
    <source>
        <strain evidence="12 13">cv. Gransden 2004</strain>
    </source>
</reference>
<accession>A0A2K1L354</accession>
<feature type="compositionally biased region" description="Polar residues" evidence="8">
    <location>
        <begin position="479"/>
        <end position="488"/>
    </location>
</feature>
<keyword evidence="13" id="KW-1185">Reference proteome</keyword>
<dbReference type="PANTHER" id="PTHR31089">
    <property type="entry name" value="CYCLIC DOF FACTOR 2"/>
    <property type="match status" value="1"/>
</dbReference>
<reference evidence="10 13" key="2">
    <citation type="journal article" date="2018" name="Plant J.">
        <title>The Physcomitrella patens chromosome-scale assembly reveals moss genome structure and evolution.</title>
        <authorList>
            <person name="Lang D."/>
            <person name="Ullrich K.K."/>
            <person name="Murat F."/>
            <person name="Fuchs J."/>
            <person name="Jenkins J."/>
            <person name="Haas F.B."/>
            <person name="Piednoel M."/>
            <person name="Gundlach H."/>
            <person name="Van Bel M."/>
            <person name="Meyberg R."/>
            <person name="Vives C."/>
            <person name="Morata J."/>
            <person name="Symeonidi A."/>
            <person name="Hiss M."/>
            <person name="Muchero W."/>
            <person name="Kamisugi Y."/>
            <person name="Saleh O."/>
            <person name="Blanc G."/>
            <person name="Decker E.L."/>
            <person name="van Gessel N."/>
            <person name="Grimwood J."/>
            <person name="Hayes R.D."/>
            <person name="Graham S.W."/>
            <person name="Gunter L.E."/>
            <person name="McDaniel S.F."/>
            <person name="Hoernstein S.N.W."/>
            <person name="Larsson A."/>
            <person name="Li F.W."/>
            <person name="Perroud P.F."/>
            <person name="Phillips J."/>
            <person name="Ranjan P."/>
            <person name="Rokshar D.S."/>
            <person name="Rothfels C.J."/>
            <person name="Schneider L."/>
            <person name="Shu S."/>
            <person name="Stevenson D.W."/>
            <person name="Thummler F."/>
            <person name="Tillich M."/>
            <person name="Villarreal Aguilar J.C."/>
            <person name="Widiez T."/>
            <person name="Wong G.K."/>
            <person name="Wymore A."/>
            <person name="Zhang Y."/>
            <person name="Zimmer A.D."/>
            <person name="Quatrano R.S."/>
            <person name="Mayer K.F.X."/>
            <person name="Goodstein D."/>
            <person name="Casacuberta J.M."/>
            <person name="Vandepoele K."/>
            <person name="Reski R."/>
            <person name="Cuming A.C."/>
            <person name="Tuskan G.A."/>
            <person name="Maumus F."/>
            <person name="Salse J."/>
            <person name="Schmutz J."/>
            <person name="Rensing S.A."/>
        </authorList>
    </citation>
    <scope>NUCLEOTIDE SEQUENCE [LARGE SCALE GENOMIC DNA]</scope>
    <source>
        <strain evidence="12 13">cv. Gransden 2004</strain>
    </source>
</reference>
<dbReference type="OrthoDB" id="1876842at2759"/>
<dbReference type="GO" id="GO:0003700">
    <property type="term" value="F:DNA-binding transcription factor activity"/>
    <property type="evidence" value="ECO:0000318"/>
    <property type="project" value="GO_Central"/>
</dbReference>
<keyword evidence="6" id="KW-0804">Transcription</keyword>
<gene>
    <name evidence="12" type="primary">LOC112277398</name>
    <name evidence="10" type="ORF">PHYPA_003239</name>
    <name evidence="11" type="ORF">PHYPA_003242</name>
</gene>
<evidence type="ECO:0000256" key="4">
    <source>
        <dbReference type="ARBA" id="ARBA00023015"/>
    </source>
</evidence>
<dbReference type="AlphaFoldDB" id="A0A2K1L354"/>
<reference evidence="12" key="3">
    <citation type="submission" date="2020-12" db="UniProtKB">
        <authorList>
            <consortium name="EnsemblPlants"/>
        </authorList>
    </citation>
    <scope>IDENTIFICATION</scope>
</reference>
<evidence type="ECO:0000313" key="11">
    <source>
        <dbReference type="EMBL" id="PNR60449.1"/>
    </source>
</evidence>
<feature type="region of interest" description="Disordered" evidence="8">
    <location>
        <begin position="479"/>
        <end position="509"/>
    </location>
</feature>
<evidence type="ECO:0000256" key="5">
    <source>
        <dbReference type="ARBA" id="ARBA00023125"/>
    </source>
</evidence>